<dbReference type="Proteomes" id="UP001497382">
    <property type="component" value="Unassembled WGS sequence"/>
</dbReference>
<evidence type="ECO:0000313" key="2">
    <source>
        <dbReference type="EMBL" id="CAL1299424.1"/>
    </source>
</evidence>
<dbReference type="SUPFAM" id="SSF54695">
    <property type="entry name" value="POZ domain"/>
    <property type="match status" value="1"/>
</dbReference>
<dbReference type="InterPro" id="IPR000210">
    <property type="entry name" value="BTB/POZ_dom"/>
</dbReference>
<dbReference type="Pfam" id="PF00651">
    <property type="entry name" value="BTB"/>
    <property type="match status" value="1"/>
</dbReference>
<evidence type="ECO:0000313" key="3">
    <source>
        <dbReference type="Proteomes" id="UP001497382"/>
    </source>
</evidence>
<organism evidence="2 3">
    <name type="scientific">Larinioides sclopetarius</name>
    <dbReference type="NCBI Taxonomy" id="280406"/>
    <lineage>
        <taxon>Eukaryota</taxon>
        <taxon>Metazoa</taxon>
        <taxon>Ecdysozoa</taxon>
        <taxon>Arthropoda</taxon>
        <taxon>Chelicerata</taxon>
        <taxon>Arachnida</taxon>
        <taxon>Araneae</taxon>
        <taxon>Araneomorphae</taxon>
        <taxon>Entelegynae</taxon>
        <taxon>Araneoidea</taxon>
        <taxon>Araneidae</taxon>
        <taxon>Larinioides</taxon>
    </lineage>
</organism>
<dbReference type="SMART" id="SM00225">
    <property type="entry name" value="BTB"/>
    <property type="match status" value="1"/>
</dbReference>
<dbReference type="AlphaFoldDB" id="A0AAV2BUA3"/>
<dbReference type="Gene3D" id="1.25.40.420">
    <property type="match status" value="1"/>
</dbReference>
<proteinExistence type="predicted"/>
<evidence type="ECO:0000259" key="1">
    <source>
        <dbReference type="PROSITE" id="PS50097"/>
    </source>
</evidence>
<gene>
    <name evidence="2" type="ORF">LARSCL_LOCUS21353</name>
</gene>
<dbReference type="PROSITE" id="PS50097">
    <property type="entry name" value="BTB"/>
    <property type="match status" value="1"/>
</dbReference>
<feature type="domain" description="BTB" evidence="1">
    <location>
        <begin position="175"/>
        <end position="242"/>
    </location>
</feature>
<name>A0AAV2BUA3_9ARAC</name>
<dbReference type="Gene3D" id="3.30.710.10">
    <property type="entry name" value="Potassium Channel Kv1.1, Chain A"/>
    <property type="match status" value="1"/>
</dbReference>
<protein>
    <recommendedName>
        <fullName evidence="1">BTB domain-containing protein</fullName>
    </recommendedName>
</protein>
<dbReference type="EMBL" id="CAXIEN010000501">
    <property type="protein sequence ID" value="CAL1299424.1"/>
    <property type="molecule type" value="Genomic_DNA"/>
</dbReference>
<dbReference type="PANTHER" id="PTHR24413">
    <property type="entry name" value="SPECKLE-TYPE POZ PROTEIN"/>
    <property type="match status" value="1"/>
</dbReference>
<comment type="caution">
    <text evidence="2">The sequence shown here is derived from an EMBL/GenBank/DDBJ whole genome shotgun (WGS) entry which is preliminary data.</text>
</comment>
<accession>A0AAV2BUA3</accession>
<dbReference type="InterPro" id="IPR011333">
    <property type="entry name" value="SKP1/BTB/POZ_sf"/>
</dbReference>
<sequence length="334" mass="38143">MDQYCPHHKFVYDDNAENYFFTWSIPEVSMINDFNISSGKFKMLNGGTYFASLCGSKDKMTFKITSSTSLLKCFVSIIIGTKTLLSKGLNSSPTYANPSYHYDLVTLSAGDESFQKLINNPSNSLTFNCKIVHRLKFSTTSMIKLHPGNTPMNSLNKLKAWTAVFRNCSESALKEKVLLRVGKETETVSKAILCARSNVFEKMFKNDTKEMKENVVTITDIRMPVLKILISFLYTGKLPYCNFNILCDLYYAADKYDVVELRQICVDLIIPQISMENIHRVMKLAFAHDDELLKSTVMARIAINIETWCSTNDWKNLINEEPKIAFEVLDFFDI</sequence>
<reference evidence="2 3" key="1">
    <citation type="submission" date="2024-04" db="EMBL/GenBank/DDBJ databases">
        <authorList>
            <person name="Rising A."/>
            <person name="Reimegard J."/>
            <person name="Sonavane S."/>
            <person name="Akerstrom W."/>
            <person name="Nylinder S."/>
            <person name="Hedman E."/>
            <person name="Kallberg Y."/>
        </authorList>
    </citation>
    <scope>NUCLEOTIDE SEQUENCE [LARGE SCALE GENOMIC DNA]</scope>
</reference>
<keyword evidence="3" id="KW-1185">Reference proteome</keyword>